<evidence type="ECO:0000256" key="11">
    <source>
        <dbReference type="HAMAP-Rule" id="MF_00392"/>
    </source>
</evidence>
<gene>
    <name evidence="11 12" type="primary">lpxB</name>
    <name evidence="12" type="ORF">LSO60_07335</name>
</gene>
<evidence type="ECO:0000256" key="10">
    <source>
        <dbReference type="ARBA" id="ARBA00048975"/>
    </source>
</evidence>
<dbReference type="PANTHER" id="PTHR30372:SF4">
    <property type="entry name" value="LIPID-A-DISACCHARIDE SYNTHASE, MITOCHONDRIAL-RELATED"/>
    <property type="match status" value="1"/>
</dbReference>
<keyword evidence="8 11" id="KW-0808">Transferase</keyword>
<accession>A0AA46NZ07</accession>
<dbReference type="Proteomes" id="UP001164064">
    <property type="component" value="Chromosome"/>
</dbReference>
<evidence type="ECO:0000256" key="1">
    <source>
        <dbReference type="ARBA" id="ARBA00002056"/>
    </source>
</evidence>
<comment type="catalytic activity">
    <reaction evidence="10 11">
        <text>a lipid X + a UDP-2-N,3-O-bis[(3R)-3-hydroxyacyl]-alpha-D-glucosamine = a lipid A disaccharide + UDP + H(+)</text>
        <dbReference type="Rhea" id="RHEA:67828"/>
        <dbReference type="ChEBI" id="CHEBI:15378"/>
        <dbReference type="ChEBI" id="CHEBI:58223"/>
        <dbReference type="ChEBI" id="CHEBI:137748"/>
        <dbReference type="ChEBI" id="CHEBI:176338"/>
        <dbReference type="ChEBI" id="CHEBI:176343"/>
        <dbReference type="EC" id="2.4.1.182"/>
    </reaction>
</comment>
<dbReference type="EC" id="2.4.1.182" evidence="3 11"/>
<evidence type="ECO:0000256" key="6">
    <source>
        <dbReference type="ARBA" id="ARBA00022556"/>
    </source>
</evidence>
<evidence type="ECO:0000256" key="2">
    <source>
        <dbReference type="ARBA" id="ARBA00007868"/>
    </source>
</evidence>
<dbReference type="GO" id="GO:0008915">
    <property type="term" value="F:lipid-A-disaccharide synthase activity"/>
    <property type="evidence" value="ECO:0007669"/>
    <property type="project" value="UniProtKB-UniRule"/>
</dbReference>
<evidence type="ECO:0000313" key="12">
    <source>
        <dbReference type="EMBL" id="UYF73053.1"/>
    </source>
</evidence>
<dbReference type="HAMAP" id="MF_00392">
    <property type="entry name" value="LpxB"/>
    <property type="match status" value="1"/>
</dbReference>
<comment type="similarity">
    <text evidence="2 11">Belongs to the LpxB family.</text>
</comment>
<dbReference type="Pfam" id="PF02684">
    <property type="entry name" value="LpxB"/>
    <property type="match status" value="1"/>
</dbReference>
<evidence type="ECO:0000313" key="13">
    <source>
        <dbReference type="Proteomes" id="UP001164064"/>
    </source>
</evidence>
<organism evidence="12 13">
    <name type="scientific">Acinetobacter ursingii</name>
    <dbReference type="NCBI Taxonomy" id="108980"/>
    <lineage>
        <taxon>Bacteria</taxon>
        <taxon>Pseudomonadati</taxon>
        <taxon>Pseudomonadota</taxon>
        <taxon>Gammaproteobacteria</taxon>
        <taxon>Moraxellales</taxon>
        <taxon>Moraxellaceae</taxon>
        <taxon>Acinetobacter</taxon>
    </lineage>
</organism>
<dbReference type="RefSeq" id="WP_263513242.1">
    <property type="nucleotide sequence ID" value="NZ_CP089051.1"/>
</dbReference>
<protein>
    <recommendedName>
        <fullName evidence="4 11">Lipid-A-disaccharide synthase</fullName>
        <ecNumber evidence="3 11">2.4.1.182</ecNumber>
    </recommendedName>
</protein>
<keyword evidence="6 11" id="KW-0441">Lipid A biosynthesis</keyword>
<keyword evidence="9 11" id="KW-0443">Lipid metabolism</keyword>
<proteinExistence type="inferred from homology"/>
<evidence type="ECO:0000256" key="9">
    <source>
        <dbReference type="ARBA" id="ARBA00023098"/>
    </source>
</evidence>
<dbReference type="GO" id="GO:0005543">
    <property type="term" value="F:phospholipid binding"/>
    <property type="evidence" value="ECO:0007669"/>
    <property type="project" value="TreeGrafter"/>
</dbReference>
<evidence type="ECO:0000256" key="4">
    <source>
        <dbReference type="ARBA" id="ARBA00020902"/>
    </source>
</evidence>
<dbReference type="GO" id="GO:0016020">
    <property type="term" value="C:membrane"/>
    <property type="evidence" value="ECO:0007669"/>
    <property type="project" value="GOC"/>
</dbReference>
<keyword evidence="5 11" id="KW-0444">Lipid biosynthesis</keyword>
<reference evidence="12" key="1">
    <citation type="journal article" date="2022" name="J Glob Antimicrob Resist">
        <title>Comparative analysis of IMP-4- and OXA-58-containing plasmids of three carbapenemase-producing Acinetobacter ursingii strains in the Netherlands.</title>
        <authorList>
            <person name="Hendrickx A.P.A."/>
            <person name="Schade R.P."/>
            <person name="Landman F."/>
            <person name="Bosch T."/>
            <person name="Schouls L.M."/>
            <person name="van Dijk K."/>
        </authorList>
    </citation>
    <scope>NUCLEOTIDE SEQUENCE</scope>
    <source>
        <strain evidence="12">RIVM_C010559</strain>
    </source>
</reference>
<dbReference type="InterPro" id="IPR003835">
    <property type="entry name" value="Glyco_trans_19"/>
</dbReference>
<evidence type="ECO:0000256" key="7">
    <source>
        <dbReference type="ARBA" id="ARBA00022676"/>
    </source>
</evidence>
<dbReference type="EMBL" id="CP089051">
    <property type="protein sequence ID" value="UYF73053.1"/>
    <property type="molecule type" value="Genomic_DNA"/>
</dbReference>
<dbReference type="PANTHER" id="PTHR30372">
    <property type="entry name" value="LIPID-A-DISACCHARIDE SYNTHASE"/>
    <property type="match status" value="1"/>
</dbReference>
<dbReference type="GO" id="GO:0009245">
    <property type="term" value="P:lipid A biosynthetic process"/>
    <property type="evidence" value="ECO:0007669"/>
    <property type="project" value="UniProtKB-UniRule"/>
</dbReference>
<dbReference type="AlphaFoldDB" id="A0AA46NZ07"/>
<comment type="pathway">
    <text evidence="11">Bacterial outer membrane biogenesis; LPS lipid A biosynthesis.</text>
</comment>
<dbReference type="NCBIfam" id="TIGR00215">
    <property type="entry name" value="lpxB"/>
    <property type="match status" value="1"/>
</dbReference>
<sequence>MSTRKLKIGIVVGEVSGDTLGVKLMQSFREQGIDAEFEGIGGPQMIAEGFKSYYPMEILSVMGIVEVLKDLKKLFAVRDGLVELWTAQPVDVFIGIDAPDFNLRLSKTMKEKNLPIKTVQYVSPSVWAWRQGRVHGIKKTINLVLCLFPFEKNFYQQYGVPAAFVGHPLAKQLPLNNSVQDAKRNLGLDPEKTYIALLPGSRRGEVERLLPLVLGSAQILSTKYPDVEYLIPAINDARKTQIESSVAQCDSALIAKLHILENSDTESNVGRMVMSASDIVALASGTATLEAMLLHRPMVTFYKLNTLTYFIAKLLVKIPYYSLPNIIAGKKVIEELIQKQATPERLAQEIESLMNIEKSQIQVMQHLSMHKRLISGDTEDPVQAILSLVDH</sequence>
<name>A0AA46NZ07_9GAMM</name>
<comment type="function">
    <text evidence="1 11">Condensation of UDP-2,3-diacylglucosamine and 2,3-diacylglucosamine-1-phosphate to form lipid A disaccharide, a precursor of lipid A, a phosphorylated glycolipid that anchors the lipopolysaccharide to the outer membrane of the cell.</text>
</comment>
<evidence type="ECO:0000256" key="5">
    <source>
        <dbReference type="ARBA" id="ARBA00022516"/>
    </source>
</evidence>
<keyword evidence="7 11" id="KW-0328">Glycosyltransferase</keyword>
<evidence type="ECO:0000256" key="3">
    <source>
        <dbReference type="ARBA" id="ARBA00012687"/>
    </source>
</evidence>
<dbReference type="SUPFAM" id="SSF53756">
    <property type="entry name" value="UDP-Glycosyltransferase/glycogen phosphorylase"/>
    <property type="match status" value="1"/>
</dbReference>
<evidence type="ECO:0000256" key="8">
    <source>
        <dbReference type="ARBA" id="ARBA00022679"/>
    </source>
</evidence>